<comment type="caution">
    <text evidence="2">The sequence shown here is derived from an EMBL/GenBank/DDBJ whole genome shotgun (WGS) entry which is preliminary data.</text>
</comment>
<dbReference type="InterPro" id="IPR001509">
    <property type="entry name" value="Epimerase_deHydtase"/>
</dbReference>
<dbReference type="InterPro" id="IPR036291">
    <property type="entry name" value="NAD(P)-bd_dom_sf"/>
</dbReference>
<dbReference type="RefSeq" id="WP_067409804.1">
    <property type="nucleotide sequence ID" value="NZ_LNTY01000004.1"/>
</dbReference>
<dbReference type="Proteomes" id="UP000070529">
    <property type="component" value="Unassembled WGS sequence"/>
</dbReference>
<keyword evidence="3" id="KW-1185">Reference proteome</keyword>
<dbReference type="STRING" id="294935.ATN88_16740"/>
<organism evidence="2 3">
    <name type="scientific">Enterovibrio coralii</name>
    <dbReference type="NCBI Taxonomy" id="294935"/>
    <lineage>
        <taxon>Bacteria</taxon>
        <taxon>Pseudomonadati</taxon>
        <taxon>Pseudomonadota</taxon>
        <taxon>Gammaproteobacteria</taxon>
        <taxon>Vibrionales</taxon>
        <taxon>Vibrionaceae</taxon>
        <taxon>Enterovibrio</taxon>
    </lineage>
</organism>
<dbReference type="PANTHER" id="PTHR43245:SF13">
    <property type="entry name" value="UDP-D-APIOSE_UDP-D-XYLOSE SYNTHASE 2"/>
    <property type="match status" value="1"/>
</dbReference>
<accession>A0A135IDG7</accession>
<dbReference type="Gene3D" id="3.40.50.720">
    <property type="entry name" value="NAD(P)-binding Rossmann-like Domain"/>
    <property type="match status" value="1"/>
</dbReference>
<dbReference type="AlphaFoldDB" id="A0A135IDG7"/>
<sequence length="314" mass="33787">MASYLVTGGCGFIGSHLVESLLAEGHHVRVVDNLSTGVRTNVPRHCEVRIADICIPGVVEDAMEGIDGCFHLAAVSSVQRSNECWLETHDINQTGSIRVFEAAKKNKTPVVYASSAAVYGDNADTPLSERSTVRPLTAYGADKLGTELHGRVASLVHGVPTTGLRFFNVFGPRQDPRSPYSGVISIFANKVLNNRTLTIYGDGEQTRDFVYVSDVVRFLRASMKKVSVSPEVFNVCRGEAMSVNQLACIMSSIAGASLNMEHLPARRGDVRMSIGSPARASRDLGLVAETSVTEGLRELMDYIITGGSPNRDAG</sequence>
<proteinExistence type="predicted"/>
<dbReference type="Gene3D" id="3.90.25.10">
    <property type="entry name" value="UDP-galactose 4-epimerase, domain 1"/>
    <property type="match status" value="1"/>
</dbReference>
<feature type="domain" description="NAD-dependent epimerase/dehydratase" evidence="1">
    <location>
        <begin position="5"/>
        <end position="236"/>
    </location>
</feature>
<dbReference type="EMBL" id="LNTY01000004">
    <property type="protein sequence ID" value="KXF83516.1"/>
    <property type="molecule type" value="Genomic_DNA"/>
</dbReference>
<dbReference type="InterPro" id="IPR050177">
    <property type="entry name" value="Lipid_A_modif_metabolic_enz"/>
</dbReference>
<evidence type="ECO:0000259" key="1">
    <source>
        <dbReference type="Pfam" id="PF01370"/>
    </source>
</evidence>
<gene>
    <name evidence="2" type="ORF">ATN88_16740</name>
</gene>
<evidence type="ECO:0000313" key="3">
    <source>
        <dbReference type="Proteomes" id="UP000070529"/>
    </source>
</evidence>
<dbReference type="PANTHER" id="PTHR43245">
    <property type="entry name" value="BIFUNCTIONAL POLYMYXIN RESISTANCE PROTEIN ARNA"/>
    <property type="match status" value="1"/>
</dbReference>
<evidence type="ECO:0000313" key="2">
    <source>
        <dbReference type="EMBL" id="KXF83516.1"/>
    </source>
</evidence>
<protein>
    <submittedName>
        <fullName evidence="2">Epimerase</fullName>
    </submittedName>
</protein>
<reference evidence="2 3" key="1">
    <citation type="submission" date="2015-11" db="EMBL/GenBank/DDBJ databases">
        <title>Genomic Taxonomy of the Vibrionaceae.</title>
        <authorList>
            <person name="Gomez-Gil B."/>
            <person name="Enciso-Ibarra J."/>
        </authorList>
    </citation>
    <scope>NUCLEOTIDE SEQUENCE [LARGE SCALE GENOMIC DNA]</scope>
    <source>
        <strain evidence="2 3">CAIM 912</strain>
    </source>
</reference>
<dbReference type="SUPFAM" id="SSF51735">
    <property type="entry name" value="NAD(P)-binding Rossmann-fold domains"/>
    <property type="match status" value="1"/>
</dbReference>
<dbReference type="Pfam" id="PF01370">
    <property type="entry name" value="Epimerase"/>
    <property type="match status" value="1"/>
</dbReference>
<name>A0A135IDG7_9GAMM</name>
<dbReference type="OrthoDB" id="9803010at2"/>